<name>A0A550C8S9_9AGAR</name>
<protein>
    <submittedName>
        <fullName evidence="1">Uncharacterized protein</fullName>
    </submittedName>
</protein>
<organism evidence="1 2">
    <name type="scientific">Schizophyllum amplum</name>
    <dbReference type="NCBI Taxonomy" id="97359"/>
    <lineage>
        <taxon>Eukaryota</taxon>
        <taxon>Fungi</taxon>
        <taxon>Dikarya</taxon>
        <taxon>Basidiomycota</taxon>
        <taxon>Agaricomycotina</taxon>
        <taxon>Agaricomycetes</taxon>
        <taxon>Agaricomycetidae</taxon>
        <taxon>Agaricales</taxon>
        <taxon>Schizophyllaceae</taxon>
        <taxon>Schizophyllum</taxon>
    </lineage>
</organism>
<dbReference type="AlphaFoldDB" id="A0A550C8S9"/>
<accession>A0A550C8S9</accession>
<evidence type="ECO:0000313" key="2">
    <source>
        <dbReference type="Proteomes" id="UP000320762"/>
    </source>
</evidence>
<sequence length="337" mass="37233">MAAVVPPHVSAIPAPLQANARAHTLGRSAMLELMAEGGGETTYALNLYLLLALDRGLCRVVASTRGAFLDFMAEESLEVEEGFLEENGYVGIQENPSSSLGAFLWCLDSSPVVAEKAVQTVYGVHADLDSTAVYYRVADDFGRPRDVVLHAVTYGSHFVPGNNLRWLASQGVDPSRASIYLQLPNARTVEISWWDVVPIPGDPFIRQLVFIIHSRGWRQPTEHIIRPIPTVQSVEGIFYNLNSLHFQAALTLPVLQGGWVLLSYHRQLLRQVGFVIPRDAFLVRSCPENLACLLETSLNDAIPVPPEGNISIVWRVVCTRCFDINPTLAYHATNHHC</sequence>
<reference evidence="1 2" key="1">
    <citation type="journal article" date="2019" name="New Phytol.">
        <title>Comparative genomics reveals unique wood-decay strategies and fruiting body development in the Schizophyllaceae.</title>
        <authorList>
            <person name="Almasi E."/>
            <person name="Sahu N."/>
            <person name="Krizsan K."/>
            <person name="Balint B."/>
            <person name="Kovacs G.M."/>
            <person name="Kiss B."/>
            <person name="Cseklye J."/>
            <person name="Drula E."/>
            <person name="Henrissat B."/>
            <person name="Nagy I."/>
            <person name="Chovatia M."/>
            <person name="Adam C."/>
            <person name="LaButti K."/>
            <person name="Lipzen A."/>
            <person name="Riley R."/>
            <person name="Grigoriev I.V."/>
            <person name="Nagy L.G."/>
        </authorList>
    </citation>
    <scope>NUCLEOTIDE SEQUENCE [LARGE SCALE GENOMIC DNA]</scope>
    <source>
        <strain evidence="1 2">NL-1724</strain>
    </source>
</reference>
<proteinExistence type="predicted"/>
<evidence type="ECO:0000313" key="1">
    <source>
        <dbReference type="EMBL" id="TRM61203.1"/>
    </source>
</evidence>
<dbReference type="Proteomes" id="UP000320762">
    <property type="component" value="Unassembled WGS sequence"/>
</dbReference>
<comment type="caution">
    <text evidence="1">The sequence shown here is derived from an EMBL/GenBank/DDBJ whole genome shotgun (WGS) entry which is preliminary data.</text>
</comment>
<dbReference type="OrthoDB" id="10608993at2759"/>
<keyword evidence="2" id="KW-1185">Reference proteome</keyword>
<dbReference type="EMBL" id="VDMD01000017">
    <property type="protein sequence ID" value="TRM61203.1"/>
    <property type="molecule type" value="Genomic_DNA"/>
</dbReference>
<gene>
    <name evidence="1" type="ORF">BD626DRAFT_570873</name>
</gene>